<dbReference type="EMBL" id="JABBXH010000003">
    <property type="protein sequence ID" value="NMP31857.1"/>
    <property type="molecule type" value="Genomic_DNA"/>
</dbReference>
<organism evidence="3 4">
    <name type="scientific">Thalassotalea algicola</name>
    <dbReference type="NCBI Taxonomy" id="2716224"/>
    <lineage>
        <taxon>Bacteria</taxon>
        <taxon>Pseudomonadati</taxon>
        <taxon>Pseudomonadota</taxon>
        <taxon>Gammaproteobacteria</taxon>
        <taxon>Alteromonadales</taxon>
        <taxon>Colwelliaceae</taxon>
        <taxon>Thalassotalea</taxon>
    </lineage>
</organism>
<dbReference type="Proteomes" id="UP000568664">
    <property type="component" value="Unassembled WGS sequence"/>
</dbReference>
<comment type="caution">
    <text evidence="3">The sequence shown here is derived from an EMBL/GenBank/DDBJ whole genome shotgun (WGS) entry which is preliminary data.</text>
</comment>
<dbReference type="AlphaFoldDB" id="A0A7Y0LD02"/>
<protein>
    <submittedName>
        <fullName evidence="3">Uncharacterized protein</fullName>
    </submittedName>
</protein>
<evidence type="ECO:0000256" key="1">
    <source>
        <dbReference type="SAM" id="Coils"/>
    </source>
</evidence>
<dbReference type="RefSeq" id="WP_169075195.1">
    <property type="nucleotide sequence ID" value="NZ_JABBXH010000003.1"/>
</dbReference>
<sequence>MKISTIFQFIILALIIISLAFLINSNQQLQRHNDELSKELSKLSNQLIQVNLSTKNIEDRVSKIETDLSLKVRELVVAN</sequence>
<reference evidence="3 4" key="1">
    <citation type="submission" date="2020-04" db="EMBL/GenBank/DDBJ databases">
        <title>Thalassotalea sp. M1531, isolated from the surface of marine red alga.</title>
        <authorList>
            <person name="Pang L."/>
            <person name="Lu D.-C."/>
        </authorList>
    </citation>
    <scope>NUCLEOTIDE SEQUENCE [LARGE SCALE GENOMIC DNA]</scope>
    <source>
        <strain evidence="3 4">M1531</strain>
    </source>
</reference>
<keyword evidence="4" id="KW-1185">Reference proteome</keyword>
<accession>A0A7Y0LD02</accession>
<keyword evidence="1" id="KW-0175">Coiled coil</keyword>
<keyword evidence="2" id="KW-0812">Transmembrane</keyword>
<proteinExistence type="predicted"/>
<feature type="coiled-coil region" evidence="1">
    <location>
        <begin position="19"/>
        <end position="53"/>
    </location>
</feature>
<name>A0A7Y0LD02_9GAMM</name>
<keyword evidence="2" id="KW-0472">Membrane</keyword>
<evidence type="ECO:0000313" key="3">
    <source>
        <dbReference type="EMBL" id="NMP31857.1"/>
    </source>
</evidence>
<keyword evidence="2" id="KW-1133">Transmembrane helix</keyword>
<evidence type="ECO:0000256" key="2">
    <source>
        <dbReference type="SAM" id="Phobius"/>
    </source>
</evidence>
<gene>
    <name evidence="3" type="ORF">HII17_09795</name>
</gene>
<evidence type="ECO:0000313" key="4">
    <source>
        <dbReference type="Proteomes" id="UP000568664"/>
    </source>
</evidence>
<feature type="transmembrane region" description="Helical" evidence="2">
    <location>
        <begin position="6"/>
        <end position="23"/>
    </location>
</feature>